<dbReference type="Proteomes" id="UP000248198">
    <property type="component" value="Unassembled WGS sequence"/>
</dbReference>
<keyword evidence="1" id="KW-1133">Transmembrane helix</keyword>
<proteinExistence type="predicted"/>
<sequence length="167" mass="19514">MNVRLTIGAQTSALGKSLMIFFCLIGTAMIFIALIDWLLGLLVMAMLWTLFFGWLTLWNFYGKELLVINTTSISFSYRYGFYQTKIQSKPIRKALNVSLVQAGIHKGQEHFNLIFETYNEQDLPEEIYRTLFYISKNDLEVLKKAIRQLYFEKIDPALFVKQPYMLN</sequence>
<gene>
    <name evidence="2" type="ORF">B0O44_10627</name>
</gene>
<accession>A0A318UNV2</accession>
<evidence type="ECO:0000313" key="2">
    <source>
        <dbReference type="EMBL" id="PYF72378.1"/>
    </source>
</evidence>
<feature type="transmembrane region" description="Helical" evidence="1">
    <location>
        <begin position="12"/>
        <end position="35"/>
    </location>
</feature>
<organism evidence="2 3">
    <name type="scientific">Pedobacter nutrimenti</name>
    <dbReference type="NCBI Taxonomy" id="1241337"/>
    <lineage>
        <taxon>Bacteria</taxon>
        <taxon>Pseudomonadati</taxon>
        <taxon>Bacteroidota</taxon>
        <taxon>Sphingobacteriia</taxon>
        <taxon>Sphingobacteriales</taxon>
        <taxon>Sphingobacteriaceae</taxon>
        <taxon>Pedobacter</taxon>
    </lineage>
</organism>
<comment type="caution">
    <text evidence="2">The sequence shown here is derived from an EMBL/GenBank/DDBJ whole genome shotgun (WGS) entry which is preliminary data.</text>
</comment>
<feature type="transmembrane region" description="Helical" evidence="1">
    <location>
        <begin position="41"/>
        <end position="61"/>
    </location>
</feature>
<reference evidence="2 3" key="1">
    <citation type="submission" date="2018-06" db="EMBL/GenBank/DDBJ databases">
        <title>Genomic Encyclopedia of Archaeal and Bacterial Type Strains, Phase II (KMG-II): from individual species to whole genera.</title>
        <authorList>
            <person name="Goeker M."/>
        </authorList>
    </citation>
    <scope>NUCLEOTIDE SEQUENCE [LARGE SCALE GENOMIC DNA]</scope>
    <source>
        <strain evidence="2 3">DSM 27372</strain>
    </source>
</reference>
<keyword evidence="3" id="KW-1185">Reference proteome</keyword>
<protein>
    <recommendedName>
        <fullName evidence="4">PH (Pleckstrin Homology) domain-containing protein</fullName>
    </recommendedName>
</protein>
<evidence type="ECO:0000313" key="3">
    <source>
        <dbReference type="Proteomes" id="UP000248198"/>
    </source>
</evidence>
<evidence type="ECO:0000256" key="1">
    <source>
        <dbReference type="SAM" id="Phobius"/>
    </source>
</evidence>
<keyword evidence="1" id="KW-0472">Membrane</keyword>
<dbReference type="EMBL" id="QKLU01000006">
    <property type="protein sequence ID" value="PYF72378.1"/>
    <property type="molecule type" value="Genomic_DNA"/>
</dbReference>
<name>A0A318UNV2_9SPHI</name>
<dbReference type="AlphaFoldDB" id="A0A318UNV2"/>
<keyword evidence="1" id="KW-0812">Transmembrane</keyword>
<evidence type="ECO:0008006" key="4">
    <source>
        <dbReference type="Google" id="ProtNLM"/>
    </source>
</evidence>